<dbReference type="InterPro" id="IPR019949">
    <property type="entry name" value="CmoO-like"/>
</dbReference>
<dbReference type="Pfam" id="PF00296">
    <property type="entry name" value="Bac_luciferase"/>
    <property type="match status" value="1"/>
</dbReference>
<accession>A0ABW9MXY2</accession>
<dbReference type="EC" id="1.-.-.-" evidence="3"/>
<dbReference type="Gene3D" id="3.20.20.30">
    <property type="entry name" value="Luciferase-like domain"/>
    <property type="match status" value="1"/>
</dbReference>
<comment type="caution">
    <text evidence="3">The sequence shown here is derived from an EMBL/GenBank/DDBJ whole genome shotgun (WGS) entry which is preliminary data.</text>
</comment>
<reference evidence="3 4" key="1">
    <citation type="journal article" date="2025" name="Anaerobe">
        <title>Description of Anaerococcus kampingiae sp. nov., Anaerococcus groningensis sp. nov., Anaerococcus martiniensis sp. nov., and Anaerococcus cruorum sp. nov., isolated from human clinical specimens.</title>
        <authorList>
            <person name="Boiten K.E."/>
            <person name="Meijer J."/>
            <person name="van Wezel E.M."/>
            <person name="Veloo A.C.M."/>
        </authorList>
    </citation>
    <scope>NUCLEOTIDE SEQUENCE [LARGE SCALE GENOMIC DNA]</scope>
    <source>
        <strain evidence="3 4">ENR1039</strain>
    </source>
</reference>
<dbReference type="Proteomes" id="UP001638015">
    <property type="component" value="Unassembled WGS sequence"/>
</dbReference>
<gene>
    <name evidence="3" type="ORF">ACCQ40_08120</name>
</gene>
<comment type="similarity">
    <text evidence="1">To bacterial alkanal monooxygenase alpha and beta chains.</text>
</comment>
<protein>
    <submittedName>
        <fullName evidence="3">MsnO8 family LLM class oxidoreductase</fullName>
        <ecNumber evidence="3">1.-.-.-</ecNumber>
    </submittedName>
</protein>
<evidence type="ECO:0000313" key="4">
    <source>
        <dbReference type="Proteomes" id="UP001638015"/>
    </source>
</evidence>
<sequence>MKLGVHDLMLRQQGKTNQEAFDDTKKLVLEIDKLGYDRYWFAEHHGYESLLSVAPEVITSHFLALTENIKIGAGGCMVMHYSPLKIAENFKTMAELAPGRVDIGIGRAPGCGVSETRALNHKFDGNSPELFDEIEILLDYLVDKKPKDPVYRFVKAVPMNNEKRVHPWMLGSTGKAAPKAAEFGLPYSHAKFFLYETPAEIFKQYRSDFKPSVFADKPYISMSYKILISDDKDELEYLSKSYEYFHIQQTKGDFSGVIDPEELKDYKFSLNEQSILKKGYDNRFLLKGTKQEIADILADEAEEFYLDEILCFTPIFGVDNRIKTYKLLKEIFD</sequence>
<dbReference type="NCBIfam" id="TIGR03558">
    <property type="entry name" value="oxido_grp_1"/>
    <property type="match status" value="1"/>
</dbReference>
<proteinExistence type="predicted"/>
<evidence type="ECO:0000256" key="1">
    <source>
        <dbReference type="ARBA" id="ARBA00007789"/>
    </source>
</evidence>
<organism evidence="3 4">
    <name type="scientific">Anaerococcus cruorum</name>
    <dbReference type="NCBI Taxonomy" id="3115617"/>
    <lineage>
        <taxon>Bacteria</taxon>
        <taxon>Bacillati</taxon>
        <taxon>Bacillota</taxon>
        <taxon>Tissierellia</taxon>
        <taxon>Tissierellales</taxon>
        <taxon>Peptoniphilaceae</taxon>
        <taxon>Anaerococcus</taxon>
    </lineage>
</organism>
<dbReference type="PANTHER" id="PTHR30137">
    <property type="entry name" value="LUCIFERASE-LIKE MONOOXYGENASE"/>
    <property type="match status" value="1"/>
</dbReference>
<dbReference type="InterPro" id="IPR036661">
    <property type="entry name" value="Luciferase-like_sf"/>
</dbReference>
<feature type="domain" description="Luciferase-like" evidence="2">
    <location>
        <begin position="1"/>
        <end position="303"/>
    </location>
</feature>
<dbReference type="InterPro" id="IPR050766">
    <property type="entry name" value="Bact_Lucif_Oxidored"/>
</dbReference>
<keyword evidence="4" id="KW-1185">Reference proteome</keyword>
<evidence type="ECO:0000313" key="3">
    <source>
        <dbReference type="EMBL" id="MFO3716722.1"/>
    </source>
</evidence>
<dbReference type="RefSeq" id="WP_410033334.1">
    <property type="nucleotide sequence ID" value="NZ_JBGMEH010000008.1"/>
</dbReference>
<dbReference type="EMBL" id="JBGMEH010000008">
    <property type="protein sequence ID" value="MFO3716722.1"/>
    <property type="molecule type" value="Genomic_DNA"/>
</dbReference>
<evidence type="ECO:0000259" key="2">
    <source>
        <dbReference type="Pfam" id="PF00296"/>
    </source>
</evidence>
<dbReference type="InterPro" id="IPR011251">
    <property type="entry name" value="Luciferase-like_dom"/>
</dbReference>
<dbReference type="GO" id="GO:0016491">
    <property type="term" value="F:oxidoreductase activity"/>
    <property type="evidence" value="ECO:0007669"/>
    <property type="project" value="UniProtKB-KW"/>
</dbReference>
<keyword evidence="3" id="KW-0560">Oxidoreductase</keyword>
<name>A0ABW9MXY2_9FIRM</name>
<dbReference type="SUPFAM" id="SSF51679">
    <property type="entry name" value="Bacterial luciferase-like"/>
    <property type="match status" value="1"/>
</dbReference>
<dbReference type="PANTHER" id="PTHR30137:SF6">
    <property type="entry name" value="LUCIFERASE-LIKE MONOOXYGENASE"/>
    <property type="match status" value="1"/>
</dbReference>